<dbReference type="InterPro" id="IPR039697">
    <property type="entry name" value="Alcohol_dehydrogenase_Fe"/>
</dbReference>
<dbReference type="Pfam" id="PF25137">
    <property type="entry name" value="ADH_Fe_C"/>
    <property type="match status" value="1"/>
</dbReference>
<dbReference type="InterPro" id="IPR018211">
    <property type="entry name" value="ADH_Fe_CS"/>
</dbReference>
<dbReference type="AlphaFoldDB" id="A0A1W1VFX3"/>
<comment type="similarity">
    <text evidence="1">Belongs to the iron-containing alcohol dehydrogenase family.</text>
</comment>
<dbReference type="GO" id="GO:0004022">
    <property type="term" value="F:alcohol dehydrogenase (NAD+) activity"/>
    <property type="evidence" value="ECO:0007669"/>
    <property type="project" value="TreeGrafter"/>
</dbReference>
<dbReference type="GO" id="GO:0046872">
    <property type="term" value="F:metal ion binding"/>
    <property type="evidence" value="ECO:0007669"/>
    <property type="project" value="InterPro"/>
</dbReference>
<protein>
    <submittedName>
        <fullName evidence="6">Alcohol dehydrogenase</fullName>
    </submittedName>
</protein>
<accession>A0A1W1VFX3</accession>
<dbReference type="Gene3D" id="1.20.1090.10">
    <property type="entry name" value="Dehydroquinate synthase-like - alpha domain"/>
    <property type="match status" value="1"/>
</dbReference>
<proteinExistence type="inferred from homology"/>
<dbReference type="InterPro" id="IPR056798">
    <property type="entry name" value="ADH_Fe_C"/>
</dbReference>
<feature type="domain" description="Alcohol dehydrogenase iron-type/glycerol dehydrogenase GldA" evidence="4">
    <location>
        <begin position="9"/>
        <end position="174"/>
    </location>
</feature>
<dbReference type="RefSeq" id="WP_084663876.1">
    <property type="nucleotide sequence ID" value="NZ_LT838272.1"/>
</dbReference>
<evidence type="ECO:0000259" key="5">
    <source>
        <dbReference type="Pfam" id="PF25137"/>
    </source>
</evidence>
<evidence type="ECO:0000256" key="2">
    <source>
        <dbReference type="ARBA" id="ARBA00023002"/>
    </source>
</evidence>
<dbReference type="OrthoDB" id="9804734at2"/>
<evidence type="ECO:0000256" key="3">
    <source>
        <dbReference type="ARBA" id="ARBA00023027"/>
    </source>
</evidence>
<dbReference type="EMBL" id="LT838272">
    <property type="protein sequence ID" value="SMB92130.1"/>
    <property type="molecule type" value="Genomic_DNA"/>
</dbReference>
<gene>
    <name evidence="6" type="ORF">SAMN00808754_0583</name>
</gene>
<evidence type="ECO:0000313" key="6">
    <source>
        <dbReference type="EMBL" id="SMB92130.1"/>
    </source>
</evidence>
<dbReference type="Gene3D" id="3.40.50.1970">
    <property type="match status" value="1"/>
</dbReference>
<feature type="domain" description="Fe-containing alcohol dehydrogenase-like C-terminal" evidence="5">
    <location>
        <begin position="185"/>
        <end position="378"/>
    </location>
</feature>
<dbReference type="PANTHER" id="PTHR11496:SF102">
    <property type="entry name" value="ALCOHOL DEHYDROGENASE 4"/>
    <property type="match status" value="1"/>
</dbReference>
<dbReference type="Pfam" id="PF00465">
    <property type="entry name" value="Fe-ADH"/>
    <property type="match status" value="1"/>
</dbReference>
<dbReference type="Proteomes" id="UP000192569">
    <property type="component" value="Chromosome I"/>
</dbReference>
<keyword evidence="7" id="KW-1185">Reference proteome</keyword>
<dbReference type="PANTHER" id="PTHR11496">
    <property type="entry name" value="ALCOHOL DEHYDROGENASE"/>
    <property type="match status" value="1"/>
</dbReference>
<evidence type="ECO:0000256" key="1">
    <source>
        <dbReference type="ARBA" id="ARBA00007358"/>
    </source>
</evidence>
<dbReference type="CDD" id="cd08551">
    <property type="entry name" value="Fe-ADH"/>
    <property type="match status" value="1"/>
</dbReference>
<keyword evidence="2" id="KW-0560">Oxidoreductase</keyword>
<sequence>MTIKSFYLPTRIYFGPGARRKLSSFLQAGDRVLVITDQGLVQSGTIGKLEEVLNEIGCLWEIFNEVPANPQALDVEKALKVARDFKVTAVVALGGGSPMDVAKVVSALITNGGRLEEYQWEGKPFTLPGIPLYMLPTTAGTGSEVTQVAVIVDRATKKGIRSEKLLPLASFIDPELMLTLPPFITAITGMDALTHAIEALVARGSHPLTESWAATAIKLLGQYLRRAFAAGDDLRAREQVAMASTLAGAAMDQAGLGIVHALAGPLCSHYDIPHGLANAILLPWGMEYNLVAVPEKYAYIATLLGKKTKGEIRARAREAVTAVRELLSDLELPSTLADFLKEKKNLNQLAQEAANMPLASSNPRPVSVSVCEAILEKVLR</sequence>
<dbReference type="FunFam" id="1.20.1090.10:FF:000001">
    <property type="entry name" value="Aldehyde-alcohol dehydrogenase"/>
    <property type="match status" value="1"/>
</dbReference>
<dbReference type="PROSITE" id="PS00913">
    <property type="entry name" value="ADH_IRON_1"/>
    <property type="match status" value="1"/>
</dbReference>
<evidence type="ECO:0000259" key="4">
    <source>
        <dbReference type="Pfam" id="PF00465"/>
    </source>
</evidence>
<keyword evidence="3" id="KW-0520">NAD</keyword>
<name>A0A1W1VFX3_9FIRM</name>
<dbReference type="FunFam" id="3.40.50.1970:FF:000003">
    <property type="entry name" value="Alcohol dehydrogenase, iron-containing"/>
    <property type="match status" value="1"/>
</dbReference>
<reference evidence="6 7" key="1">
    <citation type="submission" date="2017-04" db="EMBL/GenBank/DDBJ databases">
        <authorList>
            <person name="Afonso C.L."/>
            <person name="Miller P.J."/>
            <person name="Scott M.A."/>
            <person name="Spackman E."/>
            <person name="Goraichik I."/>
            <person name="Dimitrov K.M."/>
            <person name="Suarez D.L."/>
            <person name="Swayne D.E."/>
        </authorList>
    </citation>
    <scope>NUCLEOTIDE SEQUENCE [LARGE SCALE GENOMIC DNA]</scope>
    <source>
        <strain evidence="6 7">ToBE</strain>
    </source>
</reference>
<evidence type="ECO:0000313" key="7">
    <source>
        <dbReference type="Proteomes" id="UP000192569"/>
    </source>
</evidence>
<dbReference type="STRING" id="698762.SAMN00808754_0583"/>
<organism evidence="6 7">
    <name type="scientific">Thermanaeromonas toyohensis ToBE</name>
    <dbReference type="NCBI Taxonomy" id="698762"/>
    <lineage>
        <taxon>Bacteria</taxon>
        <taxon>Bacillati</taxon>
        <taxon>Bacillota</taxon>
        <taxon>Clostridia</taxon>
        <taxon>Neomoorellales</taxon>
        <taxon>Neomoorellaceae</taxon>
        <taxon>Thermanaeromonas</taxon>
    </lineage>
</organism>
<dbReference type="InterPro" id="IPR001670">
    <property type="entry name" value="ADH_Fe/GldA"/>
</dbReference>
<dbReference type="SUPFAM" id="SSF56796">
    <property type="entry name" value="Dehydroquinate synthase-like"/>
    <property type="match status" value="1"/>
</dbReference>